<dbReference type="FunFam" id="1.10.287.130:FF:000001">
    <property type="entry name" value="Two-component sensor histidine kinase"/>
    <property type="match status" value="1"/>
</dbReference>
<dbReference type="CDD" id="cd06225">
    <property type="entry name" value="HAMP"/>
    <property type="match status" value="1"/>
</dbReference>
<dbReference type="Gene3D" id="6.10.340.10">
    <property type="match status" value="1"/>
</dbReference>
<evidence type="ECO:0000256" key="5">
    <source>
        <dbReference type="ARBA" id="ARBA00022679"/>
    </source>
</evidence>
<keyword evidence="9" id="KW-0902">Two-component regulatory system</keyword>
<keyword evidence="7 14" id="KW-0418">Kinase</keyword>
<gene>
    <name evidence="14" type="ORF">A7L45_07075</name>
</gene>
<dbReference type="KEGG" id="ceu:A7L45_07075"/>
<keyword evidence="5" id="KW-0808">Transferase</keyword>
<proteinExistence type="predicted"/>
<keyword evidence="10 11" id="KW-0472">Membrane</keyword>
<evidence type="ECO:0000259" key="12">
    <source>
        <dbReference type="PROSITE" id="PS50109"/>
    </source>
</evidence>
<dbReference type="Pfam" id="PF02518">
    <property type="entry name" value="HATPase_c"/>
    <property type="match status" value="1"/>
</dbReference>
<dbReference type="CDD" id="cd00082">
    <property type="entry name" value="HisKA"/>
    <property type="match status" value="1"/>
</dbReference>
<dbReference type="Gene3D" id="1.10.287.130">
    <property type="match status" value="1"/>
</dbReference>
<dbReference type="SMART" id="SM00387">
    <property type="entry name" value="HATPase_c"/>
    <property type="match status" value="1"/>
</dbReference>
<dbReference type="SMART" id="SM00304">
    <property type="entry name" value="HAMP"/>
    <property type="match status" value="1"/>
</dbReference>
<feature type="domain" description="HAMP" evidence="13">
    <location>
        <begin position="191"/>
        <end position="243"/>
    </location>
</feature>
<keyword evidence="6 11" id="KW-0812">Transmembrane</keyword>
<dbReference type="Gene3D" id="3.30.565.10">
    <property type="entry name" value="Histidine kinase-like ATPase, C-terminal domain"/>
    <property type="match status" value="1"/>
</dbReference>
<dbReference type="InterPro" id="IPR036890">
    <property type="entry name" value="HATPase_C_sf"/>
</dbReference>
<feature type="transmembrane region" description="Helical" evidence="11">
    <location>
        <begin position="167"/>
        <end position="185"/>
    </location>
</feature>
<evidence type="ECO:0000259" key="13">
    <source>
        <dbReference type="PROSITE" id="PS50885"/>
    </source>
</evidence>
<dbReference type="GO" id="GO:0000155">
    <property type="term" value="F:phosphorelay sensor kinase activity"/>
    <property type="evidence" value="ECO:0007669"/>
    <property type="project" value="InterPro"/>
</dbReference>
<evidence type="ECO:0000256" key="6">
    <source>
        <dbReference type="ARBA" id="ARBA00022692"/>
    </source>
</evidence>
<dbReference type="Proteomes" id="UP000182569">
    <property type="component" value="Chromosome"/>
</dbReference>
<dbReference type="PROSITE" id="PS50109">
    <property type="entry name" value="HIS_KIN"/>
    <property type="match status" value="1"/>
</dbReference>
<feature type="transmembrane region" description="Helical" evidence="11">
    <location>
        <begin position="12"/>
        <end position="33"/>
    </location>
</feature>
<dbReference type="SMART" id="SM00388">
    <property type="entry name" value="HisKA"/>
    <property type="match status" value="1"/>
</dbReference>
<evidence type="ECO:0000256" key="7">
    <source>
        <dbReference type="ARBA" id="ARBA00022777"/>
    </source>
</evidence>
<keyword evidence="15" id="KW-1185">Reference proteome</keyword>
<dbReference type="PROSITE" id="PS50885">
    <property type="entry name" value="HAMP"/>
    <property type="match status" value="1"/>
</dbReference>
<organism evidence="14 15">
    <name type="scientific">Clostridium estertheticum subsp. estertheticum</name>
    <dbReference type="NCBI Taxonomy" id="1552"/>
    <lineage>
        <taxon>Bacteria</taxon>
        <taxon>Bacillati</taxon>
        <taxon>Bacillota</taxon>
        <taxon>Clostridia</taxon>
        <taxon>Eubacteriales</taxon>
        <taxon>Clostridiaceae</taxon>
        <taxon>Clostridium</taxon>
    </lineage>
</organism>
<dbReference type="InterPro" id="IPR003661">
    <property type="entry name" value="HisK_dim/P_dom"/>
</dbReference>
<dbReference type="AlphaFoldDB" id="A0A1J0GEZ4"/>
<evidence type="ECO:0000256" key="2">
    <source>
        <dbReference type="ARBA" id="ARBA00004141"/>
    </source>
</evidence>
<dbReference type="InterPro" id="IPR004358">
    <property type="entry name" value="Sig_transdc_His_kin-like_C"/>
</dbReference>
<evidence type="ECO:0000256" key="9">
    <source>
        <dbReference type="ARBA" id="ARBA00023012"/>
    </source>
</evidence>
<dbReference type="STRING" id="1552.A7L45_07075"/>
<protein>
    <recommendedName>
        <fullName evidence="3">histidine kinase</fullName>
        <ecNumber evidence="3">2.7.13.3</ecNumber>
    </recommendedName>
</protein>
<dbReference type="EMBL" id="CP015756">
    <property type="protein sequence ID" value="APC39847.1"/>
    <property type="molecule type" value="Genomic_DNA"/>
</dbReference>
<dbReference type="SUPFAM" id="SSF158472">
    <property type="entry name" value="HAMP domain-like"/>
    <property type="match status" value="1"/>
</dbReference>
<name>A0A1J0GEZ4_9CLOT</name>
<dbReference type="Pfam" id="PF00512">
    <property type="entry name" value="HisKA"/>
    <property type="match status" value="1"/>
</dbReference>
<dbReference type="SUPFAM" id="SSF55874">
    <property type="entry name" value="ATPase domain of HSP90 chaperone/DNA topoisomerase II/histidine kinase"/>
    <property type="match status" value="1"/>
</dbReference>
<dbReference type="PANTHER" id="PTHR45528:SF10">
    <property type="entry name" value="METHYL-ACCEPTING CHEMOTAXIS PROTEIN"/>
    <property type="match status" value="1"/>
</dbReference>
<dbReference type="EC" id="2.7.13.3" evidence="3"/>
<dbReference type="PRINTS" id="PR00344">
    <property type="entry name" value="BCTRLSENSOR"/>
</dbReference>
<evidence type="ECO:0000256" key="1">
    <source>
        <dbReference type="ARBA" id="ARBA00000085"/>
    </source>
</evidence>
<evidence type="ECO:0000256" key="10">
    <source>
        <dbReference type="ARBA" id="ARBA00023136"/>
    </source>
</evidence>
<keyword evidence="4" id="KW-0597">Phosphoprotein</keyword>
<dbReference type="InterPro" id="IPR003594">
    <property type="entry name" value="HATPase_dom"/>
</dbReference>
<dbReference type="RefSeq" id="WP_071612141.1">
    <property type="nucleotide sequence ID" value="NZ_CP015756.1"/>
</dbReference>
<sequence length="470" mass="53366">MKIGIKNKIVIMNIAVLLPVLLIVCFITIGNLYGNIIKSTITMLKQESYNSQLNIITYLDNEKNIGLPELLKNMSPFIAKNLSDHYKFRIQLYNKDGLVGDSEEYPIILENKDVDYALSGTKSYIMKKIENKQYILFSSPLYFEGETIGCFRYIYPLDKEIGLVENTSVTMLLVGILALFLSIFLSNAFSGKIVSPIVSLKIASQKVANGDFTNTIEIDTTDEIKDLADSFNLMSTNISKSILKLKDEKANQKRFLDNVTHELKTPITSIIGYADLLPRVKTEKDKTQCLDYIQKGGHRLLCLVEELLNLSKLNKEDFQMEVAQTNLKCIIEESLLILRPRLEKYNIFIESLLFDHSIWIDKQKTEQVFLNIFDNAIKYSDCTSIVIKMLSRHGYLIVSIADNGGGIPKEHLKKVFEPFYTANKRLQNQYGGMGLGLAICKEIMKKQQGDISISSDKGTKVELLFKLLQN</sequence>
<evidence type="ECO:0000313" key="15">
    <source>
        <dbReference type="Proteomes" id="UP000182569"/>
    </source>
</evidence>
<evidence type="ECO:0000256" key="4">
    <source>
        <dbReference type="ARBA" id="ARBA00022553"/>
    </source>
</evidence>
<dbReference type="GO" id="GO:0005886">
    <property type="term" value="C:plasma membrane"/>
    <property type="evidence" value="ECO:0007669"/>
    <property type="project" value="TreeGrafter"/>
</dbReference>
<dbReference type="InterPro" id="IPR005467">
    <property type="entry name" value="His_kinase_dom"/>
</dbReference>
<evidence type="ECO:0000256" key="8">
    <source>
        <dbReference type="ARBA" id="ARBA00022989"/>
    </source>
</evidence>
<comment type="subcellular location">
    <subcellularLocation>
        <location evidence="2">Membrane</location>
        <topology evidence="2">Multi-pass membrane protein</topology>
    </subcellularLocation>
</comment>
<evidence type="ECO:0000256" key="11">
    <source>
        <dbReference type="SAM" id="Phobius"/>
    </source>
</evidence>
<dbReference type="OrthoDB" id="9786919at2"/>
<dbReference type="Pfam" id="PF00672">
    <property type="entry name" value="HAMP"/>
    <property type="match status" value="1"/>
</dbReference>
<reference evidence="15" key="1">
    <citation type="journal article" date="2016" name="Front. Microbiol.">
        <title>Complete Genome Sequence of Clostridium estertheticum DSM 8809, a Microbe Identified in Spoiled Vacuum Packed Beef.</title>
        <authorList>
            <person name="Yu Z."/>
            <person name="Gunn L."/>
            <person name="Brennan E."/>
            <person name="Reid R."/>
            <person name="Wall P.G."/>
            <person name="Gaora O.P."/>
            <person name="Hurley D."/>
            <person name="Bolton D."/>
            <person name="Fanning S."/>
        </authorList>
    </citation>
    <scope>NUCLEOTIDE SEQUENCE [LARGE SCALE GENOMIC DNA]</scope>
    <source>
        <strain evidence="15">DSM 8809</strain>
    </source>
</reference>
<dbReference type="InterPro" id="IPR050398">
    <property type="entry name" value="HssS/ArlS-like"/>
</dbReference>
<evidence type="ECO:0000313" key="14">
    <source>
        <dbReference type="EMBL" id="APC39847.1"/>
    </source>
</evidence>
<dbReference type="InterPro" id="IPR003660">
    <property type="entry name" value="HAMP_dom"/>
</dbReference>
<evidence type="ECO:0000256" key="3">
    <source>
        <dbReference type="ARBA" id="ARBA00012438"/>
    </source>
</evidence>
<dbReference type="CDD" id="cd00075">
    <property type="entry name" value="HATPase"/>
    <property type="match status" value="1"/>
</dbReference>
<dbReference type="PANTHER" id="PTHR45528">
    <property type="entry name" value="SENSOR HISTIDINE KINASE CPXA"/>
    <property type="match status" value="1"/>
</dbReference>
<feature type="domain" description="Histidine kinase" evidence="12">
    <location>
        <begin position="258"/>
        <end position="469"/>
    </location>
</feature>
<dbReference type="InterPro" id="IPR036097">
    <property type="entry name" value="HisK_dim/P_sf"/>
</dbReference>
<keyword evidence="8 11" id="KW-1133">Transmembrane helix</keyword>
<comment type="catalytic activity">
    <reaction evidence="1">
        <text>ATP + protein L-histidine = ADP + protein N-phospho-L-histidine.</text>
        <dbReference type="EC" id="2.7.13.3"/>
    </reaction>
</comment>
<accession>A0A1J0GEZ4</accession>
<dbReference type="SUPFAM" id="SSF47384">
    <property type="entry name" value="Homodimeric domain of signal transducing histidine kinase"/>
    <property type="match status" value="1"/>
</dbReference>